<feature type="coiled-coil region" evidence="1">
    <location>
        <begin position="20"/>
        <end position="47"/>
    </location>
</feature>
<comment type="caution">
    <text evidence="2">The sequence shown here is derived from an EMBL/GenBank/DDBJ whole genome shotgun (WGS) entry which is preliminary data.</text>
</comment>
<proteinExistence type="predicted"/>
<reference evidence="2" key="1">
    <citation type="journal article" date="2019" name="Sci. Rep.">
        <title>Draft genome of Tanacetum cinerariifolium, the natural source of mosquito coil.</title>
        <authorList>
            <person name="Yamashiro T."/>
            <person name="Shiraishi A."/>
            <person name="Satake H."/>
            <person name="Nakayama K."/>
        </authorList>
    </citation>
    <scope>NUCLEOTIDE SEQUENCE</scope>
</reference>
<dbReference type="EMBL" id="BKCJ011260962">
    <property type="protein sequence ID" value="GFD11733.1"/>
    <property type="molecule type" value="Genomic_DNA"/>
</dbReference>
<sequence length="63" mass="7320">LCTNLSNKVLELKSEAIDIKSTYQKRIEKLEGMVERLEEENMVLKELKSVHSIDNTDEPVMEK</sequence>
<evidence type="ECO:0000256" key="1">
    <source>
        <dbReference type="SAM" id="Coils"/>
    </source>
</evidence>
<name>A0A699TPI6_TANCI</name>
<accession>A0A699TPI6</accession>
<evidence type="ECO:0000313" key="2">
    <source>
        <dbReference type="EMBL" id="GFD11733.1"/>
    </source>
</evidence>
<dbReference type="AlphaFoldDB" id="A0A699TPI6"/>
<protein>
    <submittedName>
        <fullName evidence="2">Uncharacterized protein</fullName>
    </submittedName>
</protein>
<organism evidence="2">
    <name type="scientific">Tanacetum cinerariifolium</name>
    <name type="common">Dalmatian daisy</name>
    <name type="synonym">Chrysanthemum cinerariifolium</name>
    <dbReference type="NCBI Taxonomy" id="118510"/>
    <lineage>
        <taxon>Eukaryota</taxon>
        <taxon>Viridiplantae</taxon>
        <taxon>Streptophyta</taxon>
        <taxon>Embryophyta</taxon>
        <taxon>Tracheophyta</taxon>
        <taxon>Spermatophyta</taxon>
        <taxon>Magnoliopsida</taxon>
        <taxon>eudicotyledons</taxon>
        <taxon>Gunneridae</taxon>
        <taxon>Pentapetalae</taxon>
        <taxon>asterids</taxon>
        <taxon>campanulids</taxon>
        <taxon>Asterales</taxon>
        <taxon>Asteraceae</taxon>
        <taxon>Asteroideae</taxon>
        <taxon>Anthemideae</taxon>
        <taxon>Anthemidinae</taxon>
        <taxon>Tanacetum</taxon>
    </lineage>
</organism>
<keyword evidence="1" id="KW-0175">Coiled coil</keyword>
<gene>
    <name evidence="2" type="ORF">Tci_883702</name>
</gene>
<feature type="non-terminal residue" evidence="2">
    <location>
        <position position="1"/>
    </location>
</feature>